<evidence type="ECO:0000256" key="1">
    <source>
        <dbReference type="SAM" id="MobiDB-lite"/>
    </source>
</evidence>
<evidence type="ECO:0008006" key="5">
    <source>
        <dbReference type="Google" id="ProtNLM"/>
    </source>
</evidence>
<feature type="transmembrane region" description="Helical" evidence="2">
    <location>
        <begin position="116"/>
        <end position="140"/>
    </location>
</feature>
<dbReference type="Proteomes" id="UP001290101">
    <property type="component" value="Unassembled WGS sequence"/>
</dbReference>
<sequence length="364" mass="37735">MSDLPPPDAPRPHPSEPAGAGPWGGPGQGGPPRAAPPGWAPPAYGVPSQPAAPPPYWPPAPFAGHPPHGGYPPAGGAPWLPAAGYDPQDPLVTPPGAGVAGWFQRGAGALRRSWRVLLPIMLITQGLPGIAITLFALPFYPHPTLTVTAPGEPPAPFPADYFRELLVFFGVALVVGVFALAVQCVGWAAGTWAVTRQAAGEPVTVGGALRYGLRRAAALWGWMLLVFALVLVGAVFCYLPGIYLMCALSLAGPVLLFERVNPIARSFKIFHARLGQVLGRVLLVGLLATISSMVAVPVQMIISLAGGPAGAFEITAGTVVGSVVTVLLYLPAWLAYLIGLVVTYAEQRAHEGPVNSARLAAELG</sequence>
<evidence type="ECO:0000313" key="3">
    <source>
        <dbReference type="EMBL" id="MDZ5493782.1"/>
    </source>
</evidence>
<protein>
    <recommendedName>
        <fullName evidence="5">Glycerophosphoryl diester phosphodiesterase membrane domain-containing protein</fullName>
    </recommendedName>
</protein>
<keyword evidence="2" id="KW-0472">Membrane</keyword>
<keyword evidence="4" id="KW-1185">Reference proteome</keyword>
<evidence type="ECO:0000313" key="4">
    <source>
        <dbReference type="Proteomes" id="UP001290101"/>
    </source>
</evidence>
<name>A0ABU5JMC0_9ACTN</name>
<feature type="transmembrane region" description="Helical" evidence="2">
    <location>
        <begin position="216"/>
        <end position="236"/>
    </location>
</feature>
<proteinExistence type="predicted"/>
<accession>A0ABU5JMC0</accession>
<comment type="caution">
    <text evidence="3">The sequence shown here is derived from an EMBL/GenBank/DDBJ whole genome shotgun (WGS) entry which is preliminary data.</text>
</comment>
<keyword evidence="2" id="KW-1133">Transmembrane helix</keyword>
<reference evidence="3 4" key="1">
    <citation type="submission" date="2023-12" db="EMBL/GenBank/DDBJ databases">
        <title>Micromonospora sp. nov., isolated from Atacama Desert.</title>
        <authorList>
            <person name="Carro L."/>
            <person name="Golinska P."/>
            <person name="Klenk H.-P."/>
            <person name="Goodfellow M."/>
        </authorList>
    </citation>
    <scope>NUCLEOTIDE SEQUENCE [LARGE SCALE GENOMIC DNA]</scope>
    <source>
        <strain evidence="3 4">4G53</strain>
    </source>
</reference>
<feature type="transmembrane region" description="Helical" evidence="2">
    <location>
        <begin position="281"/>
        <end position="302"/>
    </location>
</feature>
<feature type="transmembrane region" description="Helical" evidence="2">
    <location>
        <begin position="166"/>
        <end position="195"/>
    </location>
</feature>
<evidence type="ECO:0000256" key="2">
    <source>
        <dbReference type="SAM" id="Phobius"/>
    </source>
</evidence>
<feature type="compositionally biased region" description="Gly residues" evidence="1">
    <location>
        <begin position="21"/>
        <end position="30"/>
    </location>
</feature>
<feature type="transmembrane region" description="Helical" evidence="2">
    <location>
        <begin position="242"/>
        <end position="260"/>
    </location>
</feature>
<feature type="region of interest" description="Disordered" evidence="1">
    <location>
        <begin position="1"/>
        <end position="51"/>
    </location>
</feature>
<dbReference type="RefSeq" id="WP_322443335.1">
    <property type="nucleotide sequence ID" value="NZ_JAXOTQ010000053.1"/>
</dbReference>
<organism evidence="3 4">
    <name type="scientific">Micromonospora sicca</name>
    <dbReference type="NCBI Taxonomy" id="2202420"/>
    <lineage>
        <taxon>Bacteria</taxon>
        <taxon>Bacillati</taxon>
        <taxon>Actinomycetota</taxon>
        <taxon>Actinomycetes</taxon>
        <taxon>Micromonosporales</taxon>
        <taxon>Micromonosporaceae</taxon>
        <taxon>Micromonospora</taxon>
    </lineage>
</organism>
<keyword evidence="2" id="KW-0812">Transmembrane</keyword>
<gene>
    <name evidence="3" type="ORF">U2F25_30715</name>
</gene>
<feature type="transmembrane region" description="Helical" evidence="2">
    <location>
        <begin position="314"/>
        <end position="338"/>
    </location>
</feature>
<dbReference type="EMBL" id="JAXOTQ010000053">
    <property type="protein sequence ID" value="MDZ5493782.1"/>
    <property type="molecule type" value="Genomic_DNA"/>
</dbReference>